<comment type="caution">
    <text evidence="1">The sequence shown here is derived from an EMBL/GenBank/DDBJ whole genome shotgun (WGS) entry which is preliminary data.</text>
</comment>
<gene>
    <name evidence="1" type="ORF">MENTE1834_LOCUS5725</name>
</gene>
<protein>
    <submittedName>
        <fullName evidence="1">Uncharacterized protein</fullName>
    </submittedName>
</protein>
<evidence type="ECO:0000313" key="2">
    <source>
        <dbReference type="Proteomes" id="UP001497535"/>
    </source>
</evidence>
<evidence type="ECO:0000313" key="1">
    <source>
        <dbReference type="EMBL" id="CAK5025219.1"/>
    </source>
</evidence>
<accession>A0ACB0Y054</accession>
<keyword evidence="2" id="KW-1185">Reference proteome</keyword>
<proteinExistence type="predicted"/>
<organism evidence="1 2">
    <name type="scientific">Meloidogyne enterolobii</name>
    <name type="common">Root-knot nematode worm</name>
    <name type="synonym">Meloidogyne mayaguensis</name>
    <dbReference type="NCBI Taxonomy" id="390850"/>
    <lineage>
        <taxon>Eukaryota</taxon>
        <taxon>Metazoa</taxon>
        <taxon>Ecdysozoa</taxon>
        <taxon>Nematoda</taxon>
        <taxon>Chromadorea</taxon>
        <taxon>Rhabditida</taxon>
        <taxon>Tylenchina</taxon>
        <taxon>Tylenchomorpha</taxon>
        <taxon>Tylenchoidea</taxon>
        <taxon>Meloidogynidae</taxon>
        <taxon>Meloidogyninae</taxon>
        <taxon>Meloidogyne</taxon>
    </lineage>
</organism>
<sequence>MARTRRRTANVRWLDVPISLKVPRSFKILKRPVNCCGKTVYLMTML</sequence>
<name>A0ACB0Y054_MELEN</name>
<dbReference type="EMBL" id="CAVMJV010000004">
    <property type="protein sequence ID" value="CAK5025219.1"/>
    <property type="molecule type" value="Genomic_DNA"/>
</dbReference>
<reference evidence="1" key="1">
    <citation type="submission" date="2023-11" db="EMBL/GenBank/DDBJ databases">
        <authorList>
            <person name="Poullet M."/>
        </authorList>
    </citation>
    <scope>NUCLEOTIDE SEQUENCE</scope>
    <source>
        <strain evidence="1">E1834</strain>
    </source>
</reference>
<dbReference type="Proteomes" id="UP001497535">
    <property type="component" value="Unassembled WGS sequence"/>
</dbReference>